<evidence type="ECO:0000313" key="3">
    <source>
        <dbReference type="Proteomes" id="UP001054945"/>
    </source>
</evidence>
<comment type="caution">
    <text evidence="2">The sequence shown here is derived from an EMBL/GenBank/DDBJ whole genome shotgun (WGS) entry which is preliminary data.</text>
</comment>
<reference evidence="2 3" key="1">
    <citation type="submission" date="2021-06" db="EMBL/GenBank/DDBJ databases">
        <title>Caerostris extrusa draft genome.</title>
        <authorList>
            <person name="Kono N."/>
            <person name="Arakawa K."/>
        </authorList>
    </citation>
    <scope>NUCLEOTIDE SEQUENCE [LARGE SCALE GENOMIC DNA]</scope>
</reference>
<dbReference type="EMBL" id="BPLR01000827">
    <property type="protein sequence ID" value="GIY97733.1"/>
    <property type="molecule type" value="Genomic_DNA"/>
</dbReference>
<keyword evidence="1" id="KW-0812">Transmembrane</keyword>
<keyword evidence="3" id="KW-1185">Reference proteome</keyword>
<feature type="transmembrane region" description="Helical" evidence="1">
    <location>
        <begin position="97"/>
        <end position="119"/>
    </location>
</feature>
<evidence type="ECO:0000313" key="2">
    <source>
        <dbReference type="EMBL" id="GIY97733.1"/>
    </source>
</evidence>
<feature type="non-terminal residue" evidence="2">
    <location>
        <position position="1"/>
    </location>
</feature>
<evidence type="ECO:0000256" key="1">
    <source>
        <dbReference type="SAM" id="Phobius"/>
    </source>
</evidence>
<organism evidence="2 3">
    <name type="scientific">Caerostris extrusa</name>
    <name type="common">Bark spider</name>
    <name type="synonym">Caerostris bankana</name>
    <dbReference type="NCBI Taxonomy" id="172846"/>
    <lineage>
        <taxon>Eukaryota</taxon>
        <taxon>Metazoa</taxon>
        <taxon>Ecdysozoa</taxon>
        <taxon>Arthropoda</taxon>
        <taxon>Chelicerata</taxon>
        <taxon>Arachnida</taxon>
        <taxon>Araneae</taxon>
        <taxon>Araneomorphae</taxon>
        <taxon>Entelegynae</taxon>
        <taxon>Araneoidea</taxon>
        <taxon>Araneidae</taxon>
        <taxon>Caerostris</taxon>
    </lineage>
</organism>
<keyword evidence="1" id="KW-0472">Membrane</keyword>
<dbReference type="Proteomes" id="UP001054945">
    <property type="component" value="Unassembled WGS sequence"/>
</dbReference>
<dbReference type="AlphaFoldDB" id="A0AAV4XTT7"/>
<name>A0AAV4XTT7_CAEEX</name>
<keyword evidence="1" id="KW-1133">Transmembrane helix</keyword>
<sequence>NSCNVRCPENVFEYCDGQNLICEILAGSEMRRNFSLSIHVKGSYNIKDRCYYNVSSMFHENATYSWCNVPHKMNCRVSCIVDSGVDCSDEGDNRDGLLITTMILFILFQTAYSIIYRFMDVTSMSLVKQHDSDFWSGKILFYIRNSSSITHRWLSCRCHDHRQCRKKLLGSFLSLYGDGFSYFSHCLQT</sequence>
<gene>
    <name evidence="2" type="primary">AVEN_87917_1</name>
    <name evidence="2" type="ORF">CEXT_117771</name>
</gene>
<protein>
    <submittedName>
        <fullName evidence="2">MFS_1_like domain-containing protein</fullName>
    </submittedName>
</protein>
<proteinExistence type="predicted"/>
<accession>A0AAV4XTT7</accession>